<evidence type="ECO:0000256" key="3">
    <source>
        <dbReference type="ARBA" id="ARBA00022670"/>
    </source>
</evidence>
<dbReference type="Proteomes" id="UP000198788">
    <property type="component" value="Unassembled WGS sequence"/>
</dbReference>
<keyword evidence="3" id="KW-0645">Protease</keyword>
<accession>A0A1I6NQ46</accession>
<gene>
    <name evidence="8" type="ORF">SAMN05192570_0334</name>
</gene>
<evidence type="ECO:0000259" key="6">
    <source>
        <dbReference type="Pfam" id="PF02016"/>
    </source>
</evidence>
<dbReference type="GO" id="GO:0008236">
    <property type="term" value="F:serine-type peptidase activity"/>
    <property type="evidence" value="ECO:0007669"/>
    <property type="project" value="UniProtKB-KW"/>
</dbReference>
<comment type="similarity">
    <text evidence="1">Belongs to the peptidase S66 family.</text>
</comment>
<keyword evidence="4" id="KW-0378">Hydrolase</keyword>
<proteinExistence type="inferred from homology"/>
<dbReference type="SUPFAM" id="SSF52317">
    <property type="entry name" value="Class I glutamine amidotransferase-like"/>
    <property type="match status" value="1"/>
</dbReference>
<evidence type="ECO:0000256" key="5">
    <source>
        <dbReference type="ARBA" id="ARBA00022825"/>
    </source>
</evidence>
<dbReference type="InterPro" id="IPR003507">
    <property type="entry name" value="S66_fam"/>
</dbReference>
<keyword evidence="9" id="KW-1185">Reference proteome</keyword>
<evidence type="ECO:0000313" key="9">
    <source>
        <dbReference type="Proteomes" id="UP000198788"/>
    </source>
</evidence>
<dbReference type="PANTHER" id="PTHR30237:SF2">
    <property type="entry name" value="MUREIN TETRAPEPTIDE CARBOXYPEPTIDASE"/>
    <property type="match status" value="1"/>
</dbReference>
<evidence type="ECO:0000256" key="1">
    <source>
        <dbReference type="ARBA" id="ARBA00010233"/>
    </source>
</evidence>
<dbReference type="Pfam" id="PF02016">
    <property type="entry name" value="Peptidase_S66"/>
    <property type="match status" value="1"/>
</dbReference>
<keyword evidence="2 8" id="KW-0121">Carboxypeptidase</keyword>
<evidence type="ECO:0000256" key="4">
    <source>
        <dbReference type="ARBA" id="ARBA00022801"/>
    </source>
</evidence>
<sequence>MVRAGEALYEGRAQSRGRVLKIGIVNASSRFSRERGEAVEAWFATNVPDGSVKVVFHPASFGKHGHFGGDDASRARAFVEFANDPRLDAIWFARGGYGSCRIAEAVLPQLTETARKKRYLGYSDAGSLLAGLYRAGFPHVAHGPMASDAVRRDATAWRALNWLKTGDPASWEPSLHDDPRPAAAFNLTILDQLMGTYLEPDLSGHVVMLEEVSEALYRVDRMMFHLTAQPGMRNVAGIRLGRVSDITPNDPEFGLSPEQIVRYWCQRTGIPFLGSADIGHDGDNKVVPFGPR</sequence>
<dbReference type="InterPro" id="IPR040449">
    <property type="entry name" value="Peptidase_S66_N"/>
</dbReference>
<dbReference type="Pfam" id="PF17676">
    <property type="entry name" value="Peptidase_S66C"/>
    <property type="match status" value="1"/>
</dbReference>
<dbReference type="InterPro" id="IPR029062">
    <property type="entry name" value="Class_I_gatase-like"/>
</dbReference>
<dbReference type="AlphaFoldDB" id="A0A1I6NQ46"/>
<organism evidence="8 9">
    <name type="scientific">Brevundimonas viscosa</name>
    <dbReference type="NCBI Taxonomy" id="871741"/>
    <lineage>
        <taxon>Bacteria</taxon>
        <taxon>Pseudomonadati</taxon>
        <taxon>Pseudomonadota</taxon>
        <taxon>Alphaproteobacteria</taxon>
        <taxon>Caulobacterales</taxon>
        <taxon>Caulobacteraceae</taxon>
        <taxon>Brevundimonas</taxon>
    </lineage>
</organism>
<dbReference type="InterPro" id="IPR027461">
    <property type="entry name" value="Carboxypeptidase_A_C_sf"/>
</dbReference>
<dbReference type="CDD" id="cd07025">
    <property type="entry name" value="Peptidase_S66"/>
    <property type="match status" value="1"/>
</dbReference>
<feature type="domain" description="LD-carboxypeptidase C-terminal" evidence="7">
    <location>
        <begin position="186"/>
        <end position="290"/>
    </location>
</feature>
<dbReference type="GO" id="GO:0006508">
    <property type="term" value="P:proteolysis"/>
    <property type="evidence" value="ECO:0007669"/>
    <property type="project" value="UniProtKB-KW"/>
</dbReference>
<dbReference type="GO" id="GO:0004180">
    <property type="term" value="F:carboxypeptidase activity"/>
    <property type="evidence" value="ECO:0007669"/>
    <property type="project" value="UniProtKB-KW"/>
</dbReference>
<name>A0A1I6NQ46_9CAUL</name>
<dbReference type="SUPFAM" id="SSF141986">
    <property type="entry name" value="LD-carboxypeptidase A C-terminal domain-like"/>
    <property type="match status" value="1"/>
</dbReference>
<protein>
    <submittedName>
        <fullName evidence="8">Muramoyltetrapeptide carboxypeptidase</fullName>
    </submittedName>
</protein>
<dbReference type="InterPro" id="IPR027478">
    <property type="entry name" value="LdcA_N"/>
</dbReference>
<dbReference type="InterPro" id="IPR040921">
    <property type="entry name" value="Peptidase_S66C"/>
</dbReference>
<feature type="domain" description="LD-carboxypeptidase N-terminal" evidence="6">
    <location>
        <begin position="22"/>
        <end position="142"/>
    </location>
</feature>
<dbReference type="PANTHER" id="PTHR30237">
    <property type="entry name" value="MURAMOYLTETRAPEPTIDE CARBOXYPEPTIDASE"/>
    <property type="match status" value="1"/>
</dbReference>
<dbReference type="EMBL" id="FOZV01000001">
    <property type="protein sequence ID" value="SFS30076.1"/>
    <property type="molecule type" value="Genomic_DNA"/>
</dbReference>
<reference evidence="9" key="1">
    <citation type="submission" date="2016-10" db="EMBL/GenBank/DDBJ databases">
        <authorList>
            <person name="Varghese N."/>
            <person name="Submissions S."/>
        </authorList>
    </citation>
    <scope>NUCLEOTIDE SEQUENCE [LARGE SCALE GENOMIC DNA]</scope>
    <source>
        <strain evidence="9">CGMCC 1.10683</strain>
    </source>
</reference>
<keyword evidence="5" id="KW-0720">Serine protease</keyword>
<evidence type="ECO:0000313" key="8">
    <source>
        <dbReference type="EMBL" id="SFS30076.1"/>
    </source>
</evidence>
<dbReference type="Gene3D" id="3.50.30.60">
    <property type="entry name" value="LD-carboxypeptidase A C-terminal domain-like"/>
    <property type="match status" value="1"/>
</dbReference>
<dbReference type="STRING" id="871741.SAMN05192570_0334"/>
<dbReference type="Gene3D" id="3.40.50.10740">
    <property type="entry name" value="Class I glutamine amidotransferase-like"/>
    <property type="match status" value="1"/>
</dbReference>
<evidence type="ECO:0000259" key="7">
    <source>
        <dbReference type="Pfam" id="PF17676"/>
    </source>
</evidence>
<evidence type="ECO:0000256" key="2">
    <source>
        <dbReference type="ARBA" id="ARBA00022645"/>
    </source>
</evidence>